<feature type="compositionally biased region" description="Basic and acidic residues" evidence="1">
    <location>
        <begin position="257"/>
        <end position="287"/>
    </location>
</feature>
<feature type="non-terminal residue" evidence="2">
    <location>
        <position position="478"/>
    </location>
</feature>
<keyword evidence="3" id="KW-1185">Reference proteome</keyword>
<dbReference type="OrthoDB" id="2442078at2759"/>
<dbReference type="EMBL" id="CAJVPZ010038295">
    <property type="protein sequence ID" value="CAG8755268.1"/>
    <property type="molecule type" value="Genomic_DNA"/>
</dbReference>
<gene>
    <name evidence="2" type="ORF">RFULGI_LOCUS13899</name>
</gene>
<accession>A0A9N9NNQ5</accession>
<reference evidence="2" key="1">
    <citation type="submission" date="2021-06" db="EMBL/GenBank/DDBJ databases">
        <authorList>
            <person name="Kallberg Y."/>
            <person name="Tangrot J."/>
            <person name="Rosling A."/>
        </authorList>
    </citation>
    <scope>NUCLEOTIDE SEQUENCE</scope>
    <source>
        <strain evidence="2">IN212</strain>
    </source>
</reference>
<feature type="region of interest" description="Disordered" evidence="1">
    <location>
        <begin position="356"/>
        <end position="385"/>
    </location>
</feature>
<comment type="caution">
    <text evidence="2">The sequence shown here is derived from an EMBL/GenBank/DDBJ whole genome shotgun (WGS) entry which is preliminary data.</text>
</comment>
<feature type="region of interest" description="Disordered" evidence="1">
    <location>
        <begin position="255"/>
        <end position="307"/>
    </location>
</feature>
<name>A0A9N9NNQ5_9GLOM</name>
<feature type="non-terminal residue" evidence="2">
    <location>
        <position position="1"/>
    </location>
</feature>
<organism evidence="2 3">
    <name type="scientific">Racocetra fulgida</name>
    <dbReference type="NCBI Taxonomy" id="60492"/>
    <lineage>
        <taxon>Eukaryota</taxon>
        <taxon>Fungi</taxon>
        <taxon>Fungi incertae sedis</taxon>
        <taxon>Mucoromycota</taxon>
        <taxon>Glomeromycotina</taxon>
        <taxon>Glomeromycetes</taxon>
        <taxon>Diversisporales</taxon>
        <taxon>Gigasporaceae</taxon>
        <taxon>Racocetra</taxon>
    </lineage>
</organism>
<evidence type="ECO:0000256" key="1">
    <source>
        <dbReference type="SAM" id="MobiDB-lite"/>
    </source>
</evidence>
<evidence type="ECO:0000313" key="2">
    <source>
        <dbReference type="EMBL" id="CAG8755268.1"/>
    </source>
</evidence>
<feature type="region of interest" description="Disordered" evidence="1">
    <location>
        <begin position="180"/>
        <end position="208"/>
    </location>
</feature>
<proteinExistence type="predicted"/>
<evidence type="ECO:0000313" key="3">
    <source>
        <dbReference type="Proteomes" id="UP000789396"/>
    </source>
</evidence>
<feature type="compositionally biased region" description="Low complexity" evidence="1">
    <location>
        <begin position="363"/>
        <end position="374"/>
    </location>
</feature>
<sequence length="478" mass="54002">IFNVLPTNLGKNSIKEAEFELKTFMESGNFDKTLEKNVEIFEPYPVQNVFEQFRIKCKYYSTLSEQSFSINDRDPITVPGLHNCEGVYISPSLAIFMTAVLEYVGEHILILVAKALKQQGDATVAKANDVYLALTDNQILTLFQRTNLKEKMEACGDNMFRSPEVISPSSLTKGDNAMFQSPEVISPSSPTKSGDIMSRSPEVISPGSPIKQGFYNEVGIVGSRKTSIDDVVWSKSPTSPNKIINDNSYGRISLESRNSEKNKFNDRDIKKPRKFEPREPVARERLIPPKSQNNEEEDDDDFEEFLGGKKKPKESLFEFLKNTDPDDIFNKSTGKLKRKDSKVDLLQKRLFNNKSGSVLERATSSPTNSSPTNSVRPRHIPLIPSGRLSASNITIPSNNTKTLHHSKSLDQLSTAYRNRSIANKNIDKLYNRPKSKTDSLDFDEDDYDIVNFEKPPRRFDTQDLIDFLNTSSPPNDTF</sequence>
<feature type="compositionally biased region" description="Acidic residues" evidence="1">
    <location>
        <begin position="294"/>
        <end position="304"/>
    </location>
</feature>
<dbReference type="Proteomes" id="UP000789396">
    <property type="component" value="Unassembled WGS sequence"/>
</dbReference>
<protein>
    <submittedName>
        <fullName evidence="2">1669_t:CDS:1</fullName>
    </submittedName>
</protein>
<dbReference type="AlphaFoldDB" id="A0A9N9NNQ5"/>